<evidence type="ECO:0000256" key="2">
    <source>
        <dbReference type="ARBA" id="ARBA00022475"/>
    </source>
</evidence>
<feature type="transmembrane region" description="Helical" evidence="6">
    <location>
        <begin position="25"/>
        <end position="42"/>
    </location>
</feature>
<evidence type="ECO:0000256" key="4">
    <source>
        <dbReference type="ARBA" id="ARBA00022989"/>
    </source>
</evidence>
<sequence length="119" mass="12792">MIGALTLLLVFQLVGEVLVRALDLPIPGPVVGMGLLFVTLIVRRGPGEQLRGTANGVLQHLSLLFVPAGTGVMLHFQRLADEWLPLSVALVFSTLLSIAVAALLLQRLTHRTHGRGESR</sequence>
<feature type="transmembrane region" description="Helical" evidence="6">
    <location>
        <begin position="83"/>
        <end position="105"/>
    </location>
</feature>
<keyword evidence="4 6" id="KW-1133">Transmembrane helix</keyword>
<comment type="caution">
    <text evidence="7">The sequence shown here is derived from an EMBL/GenBank/DDBJ whole genome shotgun (WGS) entry which is preliminary data.</text>
</comment>
<keyword evidence="3 6" id="KW-0812">Transmembrane</keyword>
<dbReference type="PANTHER" id="PTHR33931">
    <property type="entry name" value="HOLIN-LIKE PROTEIN CIDA-RELATED"/>
    <property type="match status" value="1"/>
</dbReference>
<dbReference type="Proteomes" id="UP000615989">
    <property type="component" value="Unassembled WGS sequence"/>
</dbReference>
<dbReference type="EMBL" id="WTVG01000013">
    <property type="protein sequence ID" value="NMG24416.1"/>
    <property type="molecule type" value="Genomic_DNA"/>
</dbReference>
<keyword evidence="8" id="KW-1185">Reference proteome</keyword>
<organism evidence="7 8">
    <name type="scientific">Aromatoleum anaerobium</name>
    <dbReference type="NCBI Taxonomy" id="182180"/>
    <lineage>
        <taxon>Bacteria</taxon>
        <taxon>Pseudomonadati</taxon>
        <taxon>Pseudomonadota</taxon>
        <taxon>Betaproteobacteria</taxon>
        <taxon>Rhodocyclales</taxon>
        <taxon>Rhodocyclaceae</taxon>
        <taxon>Aromatoleum</taxon>
    </lineage>
</organism>
<protein>
    <submittedName>
        <fullName evidence="7">CidA/LrgA family protein</fullName>
    </submittedName>
</protein>
<dbReference type="RefSeq" id="WP_169117821.1">
    <property type="nucleotide sequence ID" value="NZ_WTVG02000036.1"/>
</dbReference>
<keyword evidence="5 6" id="KW-0472">Membrane</keyword>
<reference evidence="7" key="1">
    <citation type="submission" date="2019-12" db="EMBL/GenBank/DDBJ databases">
        <title>Comparative genomics gives insights into the taxonomy of the Azoarcus-Aromatoleum group and reveals separate origins of nif in the plant-associated Azoarcus and non-plant-associated Aromatoleum sub-groups.</title>
        <authorList>
            <person name="Lafos M."/>
            <person name="Maluk M."/>
            <person name="Batista M."/>
            <person name="Junghare M."/>
            <person name="Carmona M."/>
            <person name="Faoro H."/>
            <person name="Cruz L.M."/>
            <person name="Battistoni F."/>
            <person name="De Souza E."/>
            <person name="Pedrosa F."/>
            <person name="Chen W.-M."/>
            <person name="Poole P.S."/>
            <person name="Dixon R.A."/>
            <person name="James E.K."/>
        </authorList>
    </citation>
    <scope>NUCLEOTIDE SEQUENCE</scope>
    <source>
        <strain evidence="7">LuFRes1</strain>
    </source>
</reference>
<keyword evidence="2" id="KW-1003">Cell membrane</keyword>
<evidence type="ECO:0000256" key="5">
    <source>
        <dbReference type="ARBA" id="ARBA00023136"/>
    </source>
</evidence>
<gene>
    <name evidence="7" type="ORF">GO606_06660</name>
</gene>
<evidence type="ECO:0000256" key="3">
    <source>
        <dbReference type="ARBA" id="ARBA00022692"/>
    </source>
</evidence>
<proteinExistence type="predicted"/>
<evidence type="ECO:0000313" key="7">
    <source>
        <dbReference type="EMBL" id="NMG24416.1"/>
    </source>
</evidence>
<comment type="subcellular location">
    <subcellularLocation>
        <location evidence="1">Cell membrane</location>
        <topology evidence="1">Multi-pass membrane protein</topology>
    </subcellularLocation>
</comment>
<feature type="transmembrane region" description="Helical" evidence="6">
    <location>
        <begin position="54"/>
        <end position="77"/>
    </location>
</feature>
<accession>A0ABX1PKS6</accession>
<dbReference type="PANTHER" id="PTHR33931:SF2">
    <property type="entry name" value="HOLIN-LIKE PROTEIN CIDA"/>
    <property type="match status" value="1"/>
</dbReference>
<evidence type="ECO:0000256" key="6">
    <source>
        <dbReference type="SAM" id="Phobius"/>
    </source>
</evidence>
<dbReference type="Pfam" id="PF03788">
    <property type="entry name" value="LrgA"/>
    <property type="match status" value="1"/>
</dbReference>
<evidence type="ECO:0000313" key="8">
    <source>
        <dbReference type="Proteomes" id="UP000615989"/>
    </source>
</evidence>
<evidence type="ECO:0000256" key="1">
    <source>
        <dbReference type="ARBA" id="ARBA00004651"/>
    </source>
</evidence>
<dbReference type="InterPro" id="IPR005538">
    <property type="entry name" value="LrgA/CidA"/>
</dbReference>
<name>A0ABX1PKS6_9RHOO</name>